<evidence type="ECO:0000256" key="1">
    <source>
        <dbReference type="ARBA" id="ARBA00004870"/>
    </source>
</evidence>
<evidence type="ECO:0000256" key="3">
    <source>
        <dbReference type="ARBA" id="ARBA00022516"/>
    </source>
</evidence>
<dbReference type="AlphaFoldDB" id="E6PT34"/>
<dbReference type="Pfam" id="PF02606">
    <property type="entry name" value="LpxK"/>
    <property type="match status" value="1"/>
</dbReference>
<dbReference type="InterPro" id="IPR003758">
    <property type="entry name" value="LpxK"/>
</dbReference>
<reference evidence="12" key="1">
    <citation type="submission" date="2009-10" db="EMBL/GenBank/DDBJ databases">
        <title>Diversity of trophic interactions inside an arsenic-rich microbial ecosystem.</title>
        <authorList>
            <person name="Bertin P.N."/>
            <person name="Heinrich-Salmeron A."/>
            <person name="Pelletier E."/>
            <person name="Goulhen-Chollet F."/>
            <person name="Arsene-Ploetze F."/>
            <person name="Gallien S."/>
            <person name="Calteau A."/>
            <person name="Vallenet D."/>
            <person name="Casiot C."/>
            <person name="Chane-Woon-Ming B."/>
            <person name="Giloteaux L."/>
            <person name="Barakat M."/>
            <person name="Bonnefoy V."/>
            <person name="Bruneel O."/>
            <person name="Chandler M."/>
            <person name="Cleiss J."/>
            <person name="Duran R."/>
            <person name="Elbaz-Poulichet F."/>
            <person name="Fonknechten N."/>
            <person name="Lauga B."/>
            <person name="Mornico D."/>
            <person name="Ortet P."/>
            <person name="Schaeffer C."/>
            <person name="Siguier P."/>
            <person name="Alexander Thil Smith A."/>
            <person name="Van Dorsselaer A."/>
            <person name="Weissenbach J."/>
            <person name="Medigue C."/>
            <person name="Le Paslier D."/>
        </authorList>
    </citation>
    <scope>NUCLEOTIDE SEQUENCE</scope>
</reference>
<protein>
    <recommendedName>
        <fullName evidence="2">tetraacyldisaccharide 4'-kinase</fullName>
        <ecNumber evidence="2">2.7.1.130</ecNumber>
    </recommendedName>
</protein>
<evidence type="ECO:0000256" key="7">
    <source>
        <dbReference type="ARBA" id="ARBA00022777"/>
    </source>
</evidence>
<dbReference type="InterPro" id="IPR027417">
    <property type="entry name" value="P-loop_NTPase"/>
</dbReference>
<keyword evidence="11" id="KW-0812">Transmembrane</keyword>
<gene>
    <name evidence="12" type="ORF">CARN2_3567</name>
</gene>
<dbReference type="PANTHER" id="PTHR42724">
    <property type="entry name" value="TETRAACYLDISACCHARIDE 4'-KINASE"/>
    <property type="match status" value="1"/>
</dbReference>
<proteinExistence type="inferred from homology"/>
<dbReference type="EMBL" id="CABM01000048">
    <property type="protein sequence ID" value="CBH98091.1"/>
    <property type="molecule type" value="Genomic_DNA"/>
</dbReference>
<dbReference type="NCBIfam" id="TIGR00682">
    <property type="entry name" value="lpxK"/>
    <property type="match status" value="1"/>
</dbReference>
<keyword evidence="11" id="KW-1133">Transmembrane helix</keyword>
<dbReference type="GO" id="GO:0009244">
    <property type="term" value="P:lipopolysaccharide core region biosynthetic process"/>
    <property type="evidence" value="ECO:0007669"/>
    <property type="project" value="TreeGrafter"/>
</dbReference>
<keyword evidence="3" id="KW-0444">Lipid biosynthesis</keyword>
<keyword evidence="8" id="KW-0067">ATP-binding</keyword>
<dbReference type="HAMAP" id="MF_00409">
    <property type="entry name" value="LpxK"/>
    <property type="match status" value="1"/>
</dbReference>
<evidence type="ECO:0000256" key="4">
    <source>
        <dbReference type="ARBA" id="ARBA00022556"/>
    </source>
</evidence>
<dbReference type="CDD" id="cd01983">
    <property type="entry name" value="SIMIBI"/>
    <property type="match status" value="1"/>
</dbReference>
<dbReference type="GO" id="GO:0009245">
    <property type="term" value="P:lipid A biosynthetic process"/>
    <property type="evidence" value="ECO:0007669"/>
    <property type="project" value="UniProtKB-KW"/>
</dbReference>
<feature type="region of interest" description="Disordered" evidence="10">
    <location>
        <begin position="103"/>
        <end position="124"/>
    </location>
</feature>
<keyword evidence="11" id="KW-0472">Membrane</keyword>
<evidence type="ECO:0000313" key="12">
    <source>
        <dbReference type="EMBL" id="CBH98091.1"/>
    </source>
</evidence>
<dbReference type="GO" id="GO:0005886">
    <property type="term" value="C:plasma membrane"/>
    <property type="evidence" value="ECO:0007669"/>
    <property type="project" value="TreeGrafter"/>
</dbReference>
<comment type="pathway">
    <text evidence="1">Glycolipid biosynthesis; lipid IV(A) biosynthesis; lipid IV(A) from (3R)-3-hydroxytetradecanoyl-[acyl-carrier-protein] and UDP-N-acetyl-alpha-D-glucosamine: step 6/6.</text>
</comment>
<dbReference type="SUPFAM" id="SSF52540">
    <property type="entry name" value="P-loop containing nucleoside triphosphate hydrolases"/>
    <property type="match status" value="1"/>
</dbReference>
<keyword evidence="5 12" id="KW-0808">Transferase</keyword>
<evidence type="ECO:0000256" key="2">
    <source>
        <dbReference type="ARBA" id="ARBA00012071"/>
    </source>
</evidence>
<dbReference type="GO" id="GO:0005524">
    <property type="term" value="F:ATP binding"/>
    <property type="evidence" value="ECO:0007669"/>
    <property type="project" value="UniProtKB-KW"/>
</dbReference>
<evidence type="ECO:0000256" key="9">
    <source>
        <dbReference type="ARBA" id="ARBA00023098"/>
    </source>
</evidence>
<evidence type="ECO:0000256" key="11">
    <source>
        <dbReference type="SAM" id="Phobius"/>
    </source>
</evidence>
<accession>E6PT34</accession>
<keyword evidence="6" id="KW-0547">Nucleotide-binding</keyword>
<evidence type="ECO:0000256" key="5">
    <source>
        <dbReference type="ARBA" id="ARBA00022679"/>
    </source>
</evidence>
<dbReference type="UniPathway" id="UPA00359">
    <property type="reaction ID" value="UER00482"/>
</dbReference>
<keyword evidence="4" id="KW-0441">Lipid A biosynthesis</keyword>
<name>E6PT34_9ZZZZ</name>
<feature type="transmembrane region" description="Helical" evidence="11">
    <location>
        <begin position="27"/>
        <end position="45"/>
    </location>
</feature>
<evidence type="ECO:0000256" key="6">
    <source>
        <dbReference type="ARBA" id="ARBA00022741"/>
    </source>
</evidence>
<keyword evidence="7 12" id="KW-0418">Kinase</keyword>
<keyword evidence="9" id="KW-0443">Lipid metabolism</keyword>
<dbReference type="PANTHER" id="PTHR42724:SF1">
    <property type="entry name" value="TETRAACYLDISACCHARIDE 4'-KINASE, MITOCHONDRIAL-RELATED"/>
    <property type="match status" value="1"/>
</dbReference>
<evidence type="ECO:0000256" key="10">
    <source>
        <dbReference type="SAM" id="MobiDB-lite"/>
    </source>
</evidence>
<evidence type="ECO:0000256" key="8">
    <source>
        <dbReference type="ARBA" id="ARBA00022840"/>
    </source>
</evidence>
<organism evidence="12">
    <name type="scientific">mine drainage metagenome</name>
    <dbReference type="NCBI Taxonomy" id="410659"/>
    <lineage>
        <taxon>unclassified sequences</taxon>
        <taxon>metagenomes</taxon>
        <taxon>ecological metagenomes</taxon>
    </lineage>
</organism>
<dbReference type="EC" id="2.7.1.130" evidence="2"/>
<dbReference type="GO" id="GO:0009029">
    <property type="term" value="F:lipid-A 4'-kinase activity"/>
    <property type="evidence" value="ECO:0007669"/>
    <property type="project" value="UniProtKB-EC"/>
</dbReference>
<sequence length="362" mass="39347">MIPPQPSARTAGQAASGWPAWWLQRRWQAWLLLPLSGLFGALAALRRLAYQHGWRQAWRAPLPVIVVGNVTVGGTGKTPLVLAIAQHLSRLGWKPGIVSRGHGREGMGHEPLQVEPDADPATTGDEPLLLRRLAACPVWVGRRRAAAAQALLRAHPEVDVLLSDDGLQHLALARDVELVVTDLRGPGNGWLLPAGPLREPWNRPRDATLGPSSSLASLASASLATPCFAFHRKLGMVRQLATGERLSLNAFLLRHAGQALAAAAGIGHPEQFFDMLRLAGATLPITLALPDHHSFDTDPFRQIEAAALLITEKDALKCKPSFSRLDRLWAVELLLEVDPAFFPWLLARLPARPDRPHGFTPA</sequence>
<comment type="caution">
    <text evidence="12">The sequence shown here is derived from an EMBL/GenBank/DDBJ whole genome shotgun (WGS) entry which is preliminary data.</text>
</comment>